<dbReference type="Proteomes" id="UP000256794">
    <property type="component" value="Unassembled WGS sequence"/>
</dbReference>
<keyword evidence="1" id="KW-1133">Transmembrane helix</keyword>
<proteinExistence type="predicted"/>
<feature type="transmembrane region" description="Helical" evidence="1">
    <location>
        <begin position="35"/>
        <end position="60"/>
    </location>
</feature>
<evidence type="ECO:0000256" key="1">
    <source>
        <dbReference type="SAM" id="Phobius"/>
    </source>
</evidence>
<name>A0AAQ0HCK8_PARVE</name>
<keyword evidence="1" id="KW-0812">Transmembrane</keyword>
<keyword evidence="1" id="KW-0472">Membrane</keyword>
<keyword evidence="3" id="KW-1185">Reference proteome</keyword>
<dbReference type="AlphaFoldDB" id="A0AAQ0HCK8"/>
<feature type="transmembrane region" description="Helical" evidence="1">
    <location>
        <begin position="66"/>
        <end position="85"/>
    </location>
</feature>
<evidence type="ECO:0000313" key="3">
    <source>
        <dbReference type="Proteomes" id="UP000256794"/>
    </source>
</evidence>
<sequence length="192" mass="21178">MAAKLKTARLDQGFEIEPQDEGSTKLTVRGSGLGVALLLAVFVWLLLMSVGIWSLIMPMINPQTEAWLLPVILLPVAITAGWQMFRRRPFVLTISDEGIRKGSTLYPISQISEVFVDNAREGDTVASGVVVGGAVAMATQSATMSANRWWRRRLAAVSYRVNLRHGRKVVRLASALDEDKATALFNYLTHPR</sequence>
<accession>A0AAQ0HCK8</accession>
<dbReference type="EMBL" id="QUMX01000067">
    <property type="protein sequence ID" value="REG28123.1"/>
    <property type="molecule type" value="Genomic_DNA"/>
</dbReference>
<comment type="caution">
    <text evidence="2">The sequence shown here is derived from an EMBL/GenBank/DDBJ whole genome shotgun (WGS) entry which is preliminary data.</text>
</comment>
<gene>
    <name evidence="2" type="ORF">ATH84_10678</name>
</gene>
<evidence type="ECO:0000313" key="2">
    <source>
        <dbReference type="EMBL" id="REG28123.1"/>
    </source>
</evidence>
<reference evidence="2 3" key="1">
    <citation type="submission" date="2018-08" db="EMBL/GenBank/DDBJ databases">
        <title>Genomic Encyclopedia of Archaeal and Bacterial Type Strains, Phase II (KMG-II): from individual species to whole genera.</title>
        <authorList>
            <person name="Goeker M."/>
        </authorList>
    </citation>
    <scope>NUCLEOTIDE SEQUENCE [LARGE SCALE GENOMIC DNA]</scope>
    <source>
        <strain evidence="2 3">DSM 582</strain>
    </source>
</reference>
<protein>
    <submittedName>
        <fullName evidence="2">Uncharacterized protein</fullName>
    </submittedName>
</protein>
<organism evidence="2 3">
    <name type="scientific">Paracoccus versutus</name>
    <name type="common">Thiobacillus versutus</name>
    <dbReference type="NCBI Taxonomy" id="34007"/>
    <lineage>
        <taxon>Bacteria</taxon>
        <taxon>Pseudomonadati</taxon>
        <taxon>Pseudomonadota</taxon>
        <taxon>Alphaproteobacteria</taxon>
        <taxon>Rhodobacterales</taxon>
        <taxon>Paracoccaceae</taxon>
        <taxon>Paracoccus</taxon>
    </lineage>
</organism>
<dbReference type="RefSeq" id="WP_036760927.1">
    <property type="nucleotide sequence ID" value="NZ_CP035284.1"/>
</dbReference>